<name>A0ACC2IMC6_9PLEO</name>
<gene>
    <name evidence="1" type="ORF">OPT61_g2247</name>
</gene>
<sequence>MIYLTLLIGLPSFVAAAATLFDSNTEKNASSPCAAVGASVSMQHNSATPTVAAQLAYDCINTVPFNQSAALSLLDGLVPYIRWQSNTVWLKNPPKEYVEKVQSGVDIWGGMAEIRSKVVTEAYHNEFEFGFDLYTLFQSTHDGHFVYIPDVIGTVFNWARPVPLVSISSDGKKFPKPFVYTDVLSGSFVDTSFVPLAITKINGRDVYEYLEDWSQYGSLQDRDALYNNLFYELAAVSRGSAGTGMGTFSGGGRGRWVYPGPETILEFENKTTVTYTNYAKVLIPFDGITDGKSLYNRWFAVPPSREAGVDLWLTSNSTNAMTNATTAATAIIAPGYPPPVIREESNLIGGYFLEDNYSDIAVLSVPSFGSSSSKELNFQDVAMQFLDAARTAGKSKLIIDLQANGGGVILQGYDLYKQLFPTGISHAAGDRFRAFEETHLLGEKFSAVARTLPRVYVSENDSRFDLQNNVVSSVLNHQTNLDANGKRFPNWDAMFGPDSIHGDNFTELYRWDLSDVLIPINSGGIYIHGYGNLTNLTQPFSTENIVVLTDGYCASTCTIFSELMRQRAGVSFISLGGRSKPGITQAVGGSKGTGSWSWQYIQFVTQYTVNNLTTSEDEAAGLRSTALGEYASSTVFSRAATNTGLSINFSDGVRDGDESDIPLQFLYEPADCRILYTKEMTIDMTAIWKAVADTAWAGMDHCVAGNLENNYKKKMTRKEKTASDHDMSKQIKDWRKRMHRDDYPLDVFTNIVEMASMSGDAISYP</sequence>
<dbReference type="Proteomes" id="UP001153331">
    <property type="component" value="Unassembled WGS sequence"/>
</dbReference>
<accession>A0ACC2IMC6</accession>
<comment type="caution">
    <text evidence="1">The sequence shown here is derived from an EMBL/GenBank/DDBJ whole genome shotgun (WGS) entry which is preliminary data.</text>
</comment>
<reference evidence="1" key="1">
    <citation type="submission" date="2022-11" db="EMBL/GenBank/DDBJ databases">
        <title>Genome Sequence of Boeremia exigua.</title>
        <authorList>
            <person name="Buettner E."/>
        </authorList>
    </citation>
    <scope>NUCLEOTIDE SEQUENCE</scope>
    <source>
        <strain evidence="1">CU02</strain>
    </source>
</reference>
<proteinExistence type="predicted"/>
<evidence type="ECO:0000313" key="2">
    <source>
        <dbReference type="Proteomes" id="UP001153331"/>
    </source>
</evidence>
<dbReference type="EMBL" id="JAPHNI010000100">
    <property type="protein sequence ID" value="KAJ8116293.1"/>
    <property type="molecule type" value="Genomic_DNA"/>
</dbReference>
<keyword evidence="2" id="KW-1185">Reference proteome</keyword>
<evidence type="ECO:0000313" key="1">
    <source>
        <dbReference type="EMBL" id="KAJ8116293.1"/>
    </source>
</evidence>
<organism evidence="1 2">
    <name type="scientific">Boeremia exigua</name>
    <dbReference type="NCBI Taxonomy" id="749465"/>
    <lineage>
        <taxon>Eukaryota</taxon>
        <taxon>Fungi</taxon>
        <taxon>Dikarya</taxon>
        <taxon>Ascomycota</taxon>
        <taxon>Pezizomycotina</taxon>
        <taxon>Dothideomycetes</taxon>
        <taxon>Pleosporomycetidae</taxon>
        <taxon>Pleosporales</taxon>
        <taxon>Pleosporineae</taxon>
        <taxon>Didymellaceae</taxon>
        <taxon>Boeremia</taxon>
    </lineage>
</organism>
<protein>
    <submittedName>
        <fullName evidence="1">Uncharacterized protein</fullName>
    </submittedName>
</protein>